<feature type="transmembrane region" description="Helical" evidence="1">
    <location>
        <begin position="114"/>
        <end position="131"/>
    </location>
</feature>
<dbReference type="PATRIC" id="fig|935700.4.peg.383"/>
<gene>
    <name evidence="2" type="ORF">jaqu_03560</name>
</gene>
<name>A0A0D1EJZ1_9RHOB</name>
<dbReference type="Proteomes" id="UP000032232">
    <property type="component" value="Unassembled WGS sequence"/>
</dbReference>
<reference evidence="2 3" key="1">
    <citation type="submission" date="2015-02" db="EMBL/GenBank/DDBJ databases">
        <title>Genome Sequence of Jannaschia aquimarina DSM28248, a member of the Roseobacter clade.</title>
        <authorList>
            <person name="Voget S."/>
            <person name="Daniel R."/>
        </authorList>
    </citation>
    <scope>NUCLEOTIDE SEQUENCE [LARGE SCALE GENOMIC DNA]</scope>
    <source>
        <strain evidence="2 3">GSW-M26</strain>
    </source>
</reference>
<comment type="caution">
    <text evidence="2">The sequence shown here is derived from an EMBL/GenBank/DDBJ whole genome shotgun (WGS) entry which is preliminary data.</text>
</comment>
<keyword evidence="1" id="KW-0472">Membrane</keyword>
<organism evidence="2 3">
    <name type="scientific">Jannaschia aquimarina</name>
    <dbReference type="NCBI Taxonomy" id="935700"/>
    <lineage>
        <taxon>Bacteria</taxon>
        <taxon>Pseudomonadati</taxon>
        <taxon>Pseudomonadota</taxon>
        <taxon>Alphaproteobacteria</taxon>
        <taxon>Rhodobacterales</taxon>
        <taxon>Roseobacteraceae</taxon>
        <taxon>Jannaschia</taxon>
    </lineage>
</organism>
<dbReference type="EMBL" id="JYFE01000011">
    <property type="protein sequence ID" value="KIT17884.1"/>
    <property type="molecule type" value="Genomic_DNA"/>
</dbReference>
<dbReference type="RefSeq" id="WP_141134384.1">
    <property type="nucleotide sequence ID" value="NZ_FZPF01000011.1"/>
</dbReference>
<feature type="transmembrane region" description="Helical" evidence="1">
    <location>
        <begin position="36"/>
        <end position="55"/>
    </location>
</feature>
<dbReference type="AlphaFoldDB" id="A0A0D1EJZ1"/>
<protein>
    <submittedName>
        <fullName evidence="2">Uncharacterized protein</fullName>
    </submittedName>
</protein>
<evidence type="ECO:0000313" key="2">
    <source>
        <dbReference type="EMBL" id="KIT17884.1"/>
    </source>
</evidence>
<keyword evidence="3" id="KW-1185">Reference proteome</keyword>
<feature type="transmembrane region" description="Helical" evidence="1">
    <location>
        <begin position="61"/>
        <end position="84"/>
    </location>
</feature>
<sequence>MDSANFLSAFDEAVAETAGDWVSEVFEKFDPFLEHLFGVIDPITAAAFLAGAVAAMTGARLALLGAVILVLAEFAVASEILAAVPPWTAPAAIALLVLGAVQGVLTLVVGEQTAGTLLAAAIVGTMFFILWRGPARAFRILGAVAQRMAKR</sequence>
<evidence type="ECO:0000256" key="1">
    <source>
        <dbReference type="SAM" id="Phobius"/>
    </source>
</evidence>
<accession>A0A0D1EJZ1</accession>
<evidence type="ECO:0000313" key="3">
    <source>
        <dbReference type="Proteomes" id="UP000032232"/>
    </source>
</evidence>
<feature type="transmembrane region" description="Helical" evidence="1">
    <location>
        <begin position="91"/>
        <end position="108"/>
    </location>
</feature>
<keyword evidence="1" id="KW-0812">Transmembrane</keyword>
<proteinExistence type="predicted"/>
<keyword evidence="1" id="KW-1133">Transmembrane helix</keyword>